<dbReference type="AlphaFoldDB" id="A0A0H5RF50"/>
<feature type="non-terminal residue" evidence="1">
    <location>
        <position position="175"/>
    </location>
</feature>
<sequence length="175" mass="20154">SPLIDHVPLCISANANSFLIDVPDDPIVNQTLYHEIRSLNTDRKPLLNRFTNGDQPILGPCPHTAMAQADHRYETRLGDIENRLERIERALMSKLPDLDRITMIEDRLATKITNIADHQMRLKTVFCDEVNRLDEAIRCSEQNALKLCRSMQDDRADRIQQQLVHQQEVNAMTDQ</sequence>
<organism evidence="1">
    <name type="scientific">Spongospora subterranea</name>
    <dbReference type="NCBI Taxonomy" id="70186"/>
    <lineage>
        <taxon>Eukaryota</taxon>
        <taxon>Sar</taxon>
        <taxon>Rhizaria</taxon>
        <taxon>Endomyxa</taxon>
        <taxon>Phytomyxea</taxon>
        <taxon>Plasmodiophorida</taxon>
        <taxon>Plasmodiophoridae</taxon>
        <taxon>Spongospora</taxon>
    </lineage>
</organism>
<accession>A0A0H5RF50</accession>
<reference evidence="1" key="1">
    <citation type="submission" date="2015-04" db="EMBL/GenBank/DDBJ databases">
        <title>The genome sequence of the plant pathogenic Rhizarian Plasmodiophora brassicae reveals insights in its biotrophic life cycle and the origin of chitin synthesis.</title>
        <authorList>
            <person name="Schwelm A."/>
            <person name="Fogelqvist J."/>
            <person name="Knaust A."/>
            <person name="Julke S."/>
            <person name="Lilja T."/>
            <person name="Dhandapani V."/>
            <person name="Bonilla-Rosso G."/>
            <person name="Karlsson M."/>
            <person name="Shevchenko A."/>
            <person name="Choi S.R."/>
            <person name="Kim H.G."/>
            <person name="Park J.Y."/>
            <person name="Lim Y.P."/>
            <person name="Ludwig-Muller J."/>
            <person name="Dixelius C."/>
        </authorList>
    </citation>
    <scope>NUCLEOTIDE SEQUENCE</scope>
    <source>
        <tissue evidence="1">Potato root galls</tissue>
    </source>
</reference>
<feature type="non-terminal residue" evidence="1">
    <location>
        <position position="1"/>
    </location>
</feature>
<protein>
    <submittedName>
        <fullName evidence="1">Uncharacterized protein</fullName>
    </submittedName>
</protein>
<name>A0A0H5RF50_9EUKA</name>
<proteinExistence type="predicted"/>
<dbReference type="EMBL" id="HACM01012368">
    <property type="protein sequence ID" value="CRZ12810.1"/>
    <property type="molecule type" value="Transcribed_RNA"/>
</dbReference>
<evidence type="ECO:0000313" key="1">
    <source>
        <dbReference type="EMBL" id="CRZ12810.1"/>
    </source>
</evidence>